<reference evidence="2" key="1">
    <citation type="submission" date="2020-09" db="EMBL/GenBank/DDBJ databases">
        <title>Genome seq and assembly of Devosia sp.</title>
        <authorList>
            <person name="Chhetri G."/>
        </authorList>
    </citation>
    <scope>NUCLEOTIDE SEQUENCE</scope>
    <source>
        <strain evidence="2">PTR5</strain>
    </source>
</reference>
<dbReference type="EMBL" id="JACYFU010000003">
    <property type="protein sequence ID" value="MBD8066204.1"/>
    <property type="molecule type" value="Genomic_DNA"/>
</dbReference>
<dbReference type="SUPFAM" id="SSF53597">
    <property type="entry name" value="Dihydrofolate reductase-like"/>
    <property type="match status" value="1"/>
</dbReference>
<dbReference type="AlphaFoldDB" id="A0A927FX08"/>
<protein>
    <submittedName>
        <fullName evidence="2">Dihydrofolate reductase family protein</fullName>
    </submittedName>
</protein>
<dbReference type="InterPro" id="IPR002734">
    <property type="entry name" value="RibDG_C"/>
</dbReference>
<evidence type="ECO:0000259" key="1">
    <source>
        <dbReference type="Pfam" id="PF01872"/>
    </source>
</evidence>
<accession>A0A927FX08</accession>
<sequence length="202" mass="22228">MTPMAQQVSAHMMLTLDGFGTGLGQSRERPFGTIDPRQLARWMFEDGDNNRDEIAAVTDYGAFIMGRNMFAAPGDDAWEPEWTGWWGRNPPYHAPVFVLTHHARPSLPMEGGTVFHFVTEGPEVALARAREAAGERNVSIAGGVSTLRNYLNAGAVDTLHLKIVPMLAGQGERLWDGLEATLEPIGARHSRFATHIDYRVSA</sequence>
<comment type="caution">
    <text evidence="2">The sequence shown here is derived from an EMBL/GenBank/DDBJ whole genome shotgun (WGS) entry which is preliminary data.</text>
</comment>
<evidence type="ECO:0000313" key="2">
    <source>
        <dbReference type="EMBL" id="MBD8066204.1"/>
    </source>
</evidence>
<dbReference type="InterPro" id="IPR024072">
    <property type="entry name" value="DHFR-like_dom_sf"/>
</dbReference>
<organism evidence="2 3">
    <name type="scientific">Devosia oryzisoli</name>
    <dbReference type="NCBI Taxonomy" id="2774138"/>
    <lineage>
        <taxon>Bacteria</taxon>
        <taxon>Pseudomonadati</taxon>
        <taxon>Pseudomonadota</taxon>
        <taxon>Alphaproteobacteria</taxon>
        <taxon>Hyphomicrobiales</taxon>
        <taxon>Devosiaceae</taxon>
        <taxon>Devosia</taxon>
    </lineage>
</organism>
<dbReference type="Pfam" id="PF01872">
    <property type="entry name" value="RibD_C"/>
    <property type="match status" value="1"/>
</dbReference>
<proteinExistence type="predicted"/>
<feature type="domain" description="Bacterial bifunctional deaminase-reductase C-terminal" evidence="1">
    <location>
        <begin position="8"/>
        <end position="180"/>
    </location>
</feature>
<keyword evidence="3" id="KW-1185">Reference proteome</keyword>
<dbReference type="Proteomes" id="UP000654108">
    <property type="component" value="Unassembled WGS sequence"/>
</dbReference>
<dbReference type="GO" id="GO:0008703">
    <property type="term" value="F:5-amino-6-(5-phosphoribosylamino)uracil reductase activity"/>
    <property type="evidence" value="ECO:0007669"/>
    <property type="project" value="InterPro"/>
</dbReference>
<dbReference type="GO" id="GO:0009231">
    <property type="term" value="P:riboflavin biosynthetic process"/>
    <property type="evidence" value="ECO:0007669"/>
    <property type="project" value="InterPro"/>
</dbReference>
<name>A0A927FX08_9HYPH</name>
<evidence type="ECO:0000313" key="3">
    <source>
        <dbReference type="Proteomes" id="UP000654108"/>
    </source>
</evidence>
<dbReference type="Gene3D" id="3.40.430.10">
    <property type="entry name" value="Dihydrofolate Reductase, subunit A"/>
    <property type="match status" value="1"/>
</dbReference>
<gene>
    <name evidence="2" type="ORF">IC608_12065</name>
</gene>